<dbReference type="InterPro" id="IPR036439">
    <property type="entry name" value="Dockerin_dom_sf"/>
</dbReference>
<reference evidence="2" key="1">
    <citation type="submission" date="2020-10" db="EMBL/GenBank/DDBJ databases">
        <authorList>
            <person name="Hahn C.J."/>
            <person name="Laso-Perez R."/>
            <person name="Vulcano F."/>
            <person name="Vaziourakis K.-M."/>
            <person name="Stokke R."/>
            <person name="Steen I.H."/>
            <person name="Teske A."/>
            <person name="Boetius A."/>
            <person name="Liebeke M."/>
            <person name="Amann R."/>
            <person name="Knittel K."/>
        </authorList>
    </citation>
    <scope>NUCLEOTIDE SEQUENCE</scope>
    <source>
        <strain evidence="2">Gfbio:e3339647-f889-4370-9287-4fb5cb688e4c:AG393N10_GoMArc1</strain>
    </source>
</reference>
<dbReference type="GO" id="GO:0004553">
    <property type="term" value="F:hydrolase activity, hydrolyzing O-glycosyl compounds"/>
    <property type="evidence" value="ECO:0007669"/>
    <property type="project" value="InterPro"/>
</dbReference>
<organism evidence="2 3">
    <name type="scientific">Candidatus Argoarchaeum ethanivorans</name>
    <dbReference type="NCBI Taxonomy" id="2608793"/>
    <lineage>
        <taxon>Archaea</taxon>
        <taxon>Methanobacteriati</taxon>
        <taxon>Methanobacteriota</taxon>
        <taxon>Stenosarchaea group</taxon>
        <taxon>Methanomicrobia</taxon>
        <taxon>Methanosarcinales</taxon>
        <taxon>Methanosarcinales incertae sedis</taxon>
        <taxon>GOM Arc I cluster</taxon>
        <taxon>Candidatus Argoarchaeum</taxon>
    </lineage>
</organism>
<dbReference type="InterPro" id="IPR016134">
    <property type="entry name" value="Dockerin_dom"/>
</dbReference>
<dbReference type="GO" id="GO:0000272">
    <property type="term" value="P:polysaccharide catabolic process"/>
    <property type="evidence" value="ECO:0007669"/>
    <property type="project" value="InterPro"/>
</dbReference>
<name>A0A811T774_9EURY</name>
<dbReference type="PROSITE" id="PS51766">
    <property type="entry name" value="DOCKERIN"/>
    <property type="match status" value="1"/>
</dbReference>
<comment type="caution">
    <text evidence="2">The sequence shown here is derived from an EMBL/GenBank/DDBJ whole genome shotgun (WGS) entry which is preliminary data.</text>
</comment>
<dbReference type="AlphaFoldDB" id="A0A811T774"/>
<dbReference type="Pfam" id="PF00404">
    <property type="entry name" value="Dockerin_1"/>
    <property type="match status" value="1"/>
</dbReference>
<evidence type="ECO:0000259" key="1">
    <source>
        <dbReference type="PROSITE" id="PS51766"/>
    </source>
</evidence>
<accession>A0A811T774</accession>
<feature type="domain" description="Dockerin" evidence="1">
    <location>
        <begin position="124"/>
        <end position="184"/>
    </location>
</feature>
<dbReference type="InterPro" id="IPR002105">
    <property type="entry name" value="Dockerin_1_rpt"/>
</dbReference>
<evidence type="ECO:0000313" key="3">
    <source>
        <dbReference type="Proteomes" id="UP000637195"/>
    </source>
</evidence>
<sequence length="184" mass="19855">MEVKNMETKGLAVIVTTVAMCMLTVQVAAQPTPFMIYGYVSYENGNPCDNPMVNITNLDTSTKWQAETNASYNYYHLILGNGTDINATEILRFDVTGGTSTIVTNHTISVSEVNDGGIFNFNITLGLLGDVNQDSEITPADAVMVLEMVVRGEYSEAADVSEDGRVTSLDALMILQAVANNVTL</sequence>
<dbReference type="CDD" id="cd14256">
    <property type="entry name" value="Dockerin_I"/>
    <property type="match status" value="1"/>
</dbReference>
<proteinExistence type="predicted"/>
<dbReference type="Gene3D" id="1.10.1330.10">
    <property type="entry name" value="Dockerin domain"/>
    <property type="match status" value="1"/>
</dbReference>
<evidence type="ECO:0000313" key="2">
    <source>
        <dbReference type="EMBL" id="CAD6491530.1"/>
    </source>
</evidence>
<dbReference type="Proteomes" id="UP000637195">
    <property type="component" value="Unassembled WGS sequence"/>
</dbReference>
<dbReference type="SUPFAM" id="SSF63446">
    <property type="entry name" value="Type I dockerin domain"/>
    <property type="match status" value="1"/>
</dbReference>
<gene>
    <name evidence="2" type="ORF">ANIMEMIM_00160</name>
</gene>
<protein>
    <recommendedName>
        <fullName evidence="1">Dockerin domain-containing protein</fullName>
    </recommendedName>
</protein>
<dbReference type="EMBL" id="CAJHIM010000008">
    <property type="protein sequence ID" value="CAD6491530.1"/>
    <property type="molecule type" value="Genomic_DNA"/>
</dbReference>